<dbReference type="Proteomes" id="UP000442695">
    <property type="component" value="Unassembled WGS sequence"/>
</dbReference>
<dbReference type="RefSeq" id="WP_156858702.1">
    <property type="nucleotide sequence ID" value="NZ_WOWR01000006.1"/>
</dbReference>
<dbReference type="EMBL" id="WOWR01000006">
    <property type="protein sequence ID" value="KAF0255598.1"/>
    <property type="molecule type" value="Genomic_DNA"/>
</dbReference>
<accession>A0A7V8EIR9</accession>
<comment type="caution">
    <text evidence="1">The sequence shown here is derived from an EMBL/GenBank/DDBJ whole genome shotgun (WGS) entry which is preliminary data.</text>
</comment>
<protein>
    <submittedName>
        <fullName evidence="1">Uncharacterized protein</fullName>
    </submittedName>
</protein>
<reference evidence="1 2" key="1">
    <citation type="submission" date="2019-12" db="EMBL/GenBank/DDBJ databases">
        <authorList>
            <person name="Woiski C."/>
        </authorList>
    </citation>
    <scope>NUCLEOTIDE SEQUENCE [LARGE SCALE GENOMIC DNA]</scope>
    <source>
        <strain evidence="1 2">BOE100</strain>
    </source>
</reference>
<gene>
    <name evidence="1" type="ORF">GN299_07465</name>
</gene>
<name>A0A7V8EIR9_PSEPU</name>
<dbReference type="AlphaFoldDB" id="A0A7V8EIR9"/>
<organism evidence="1 2">
    <name type="scientific">Pseudomonas putida</name>
    <name type="common">Arthrobacter siderocapsulatus</name>
    <dbReference type="NCBI Taxonomy" id="303"/>
    <lineage>
        <taxon>Bacteria</taxon>
        <taxon>Pseudomonadati</taxon>
        <taxon>Pseudomonadota</taxon>
        <taxon>Gammaproteobacteria</taxon>
        <taxon>Pseudomonadales</taxon>
        <taxon>Pseudomonadaceae</taxon>
        <taxon>Pseudomonas</taxon>
    </lineage>
</organism>
<evidence type="ECO:0000313" key="1">
    <source>
        <dbReference type="EMBL" id="KAF0255598.1"/>
    </source>
</evidence>
<evidence type="ECO:0000313" key="2">
    <source>
        <dbReference type="Proteomes" id="UP000442695"/>
    </source>
</evidence>
<sequence>MSTNQKASQLNNQLIAKRVEESLDAIGILAEVLLNNGGYKGDPDSVDIPAQIDDRGESGIQSAIGIIARMAHRDFCSLATDLGIPA</sequence>
<proteinExistence type="predicted"/>